<protein>
    <submittedName>
        <fullName evidence="1">Uncharacterized protein</fullName>
    </submittedName>
</protein>
<organism evidence="1 2">
    <name type="scientific">Scortum barcoo</name>
    <name type="common">barcoo grunter</name>
    <dbReference type="NCBI Taxonomy" id="214431"/>
    <lineage>
        <taxon>Eukaryota</taxon>
        <taxon>Metazoa</taxon>
        <taxon>Chordata</taxon>
        <taxon>Craniata</taxon>
        <taxon>Vertebrata</taxon>
        <taxon>Euteleostomi</taxon>
        <taxon>Actinopterygii</taxon>
        <taxon>Neopterygii</taxon>
        <taxon>Teleostei</taxon>
        <taxon>Neoteleostei</taxon>
        <taxon>Acanthomorphata</taxon>
        <taxon>Eupercaria</taxon>
        <taxon>Centrarchiformes</taxon>
        <taxon>Terapontoidei</taxon>
        <taxon>Terapontidae</taxon>
        <taxon>Scortum</taxon>
    </lineage>
</organism>
<accession>A0ACB8XA77</accession>
<comment type="caution">
    <text evidence="1">The sequence shown here is derived from an EMBL/GenBank/DDBJ whole genome shotgun (WGS) entry which is preliminary data.</text>
</comment>
<keyword evidence="2" id="KW-1185">Reference proteome</keyword>
<gene>
    <name evidence="1" type="ORF">L3Q82_000244</name>
</gene>
<name>A0ACB8XA77_9TELE</name>
<evidence type="ECO:0000313" key="1">
    <source>
        <dbReference type="EMBL" id="KAI3377028.1"/>
    </source>
</evidence>
<proteinExistence type="predicted"/>
<sequence>MTLAPLESHLINKVVIDGKAYITDVSFGVSFQVWEPLELVSGKDQPQAAGVFRLIDKGDMWVLEKTSRKSKVLNPDFAQSSLVNRERNEAGLLLHAGKMNLEEYFRRIGFHGSYDKLDLTTLKLIHKQHVMSVPFENLSIHCGEKIIMDLEAIFNKIARNGRGGWCLENNFLFGWVLRQMGYDSTMLGSRVFNSGINDFSTHLINKVVIDGKAYITDVSFGTSFQVWEPLELVSGKDQPQAAGVFRLIDKGDMWVLEKTSRKSKVLNPDFAQSSLVNREGTKQIYCFTLVPREADNFFETNHILQTDPTSLFTNKSICSLQTPTGFRALIGWTYCEVTYKPEEDVDVLDMRDVTDDEIEQILREQFNLKLQNKLKPVSNKSCRGSASPVYMLSVLGKDTEPRFAPDQHLCWELTAPGVRVFVCKMNLEEYFRRIGFHGSYDKLDLTTLKLIHKQHVMSVPFENLSIHCGEKIIMDLEAIFNKIVRNGRGGWCLENNFLFGWVLRQMGYDSTMLGSRVFNSGVNDFGTPESHLINKVVIDGKAYITDVSFGVSFQVWEPLELVSGKDQPQAAGVFRLIDKGDMWVLEKTSRKSKVLNPDFAQSSLVNREGTKQIYCFTLVPHLKAFERRLTEYVSCLQPATGRWRMILIVVSVCTATGAWNWLIDPDTQKVSFFSSLWNHPFFTISCITLIALFFAGIHKRVVAPSIIAARCRTVLAEYNMSCDDLQSPSADVREFACASISRVVQQSQTIPGFLQRDAVRRLGPMLLDSSLAVRETATGALRNLSACGGQEVCEDMVKHDVMTPLTALLRESCASFESAAVPMKDEKNAVEDVANEAVNLMWNLCESSSQALSMFNKAGLLDVVVQCLERHPHNVELAISAAHCLHTVTEDNPELLCSLNTAVLGVLENVLLSSQPGMAHTLLRTLAAGTLWNMKGSLPAARQAQTINAVVATLSQCLDLDSGTLIPELRQAEEVRHRNTPAEPETENQAAGQLVEEEMDEEEPPKHKRNGKAVRVDNDFSDLLPRGKEELREATALLTAQQTSLEIIVNMCCSDDPSDDEWEEESSSDESDMGPDGLCDGVLKKTEFPRKEATDMCHQNPSWRGLIKKMQRVQSRALTCLHSILSTMDAESLGGSTALQGAAQHLSTLVFGAAEIPKDEEFLEAVISAMRSLLQMIASKNIPQCMTPQQLMSLSEAATRCDVVSVRVNAVAILGITGSTLAKEKGTAETLQMIGNALLQVATRDADLVVNGEALDALFDVFADGDEAETAAKNIQLLPALKALQPVFKAKIRKEGRGRYSPQQLCVLDNIKVNLRRFIGYLEK</sequence>
<dbReference type="Proteomes" id="UP000831701">
    <property type="component" value="Chromosome 1"/>
</dbReference>
<reference evidence="1" key="1">
    <citation type="submission" date="2022-04" db="EMBL/GenBank/DDBJ databases">
        <title>Jade perch genome.</title>
        <authorList>
            <person name="Chao B."/>
        </authorList>
    </citation>
    <scope>NUCLEOTIDE SEQUENCE</scope>
    <source>
        <strain evidence="1">CB-2022</strain>
    </source>
</reference>
<dbReference type="EMBL" id="CM041531">
    <property type="protein sequence ID" value="KAI3377028.1"/>
    <property type="molecule type" value="Genomic_DNA"/>
</dbReference>
<evidence type="ECO:0000313" key="2">
    <source>
        <dbReference type="Proteomes" id="UP000831701"/>
    </source>
</evidence>